<dbReference type="PROSITE" id="PS50222">
    <property type="entry name" value="EF_HAND_2"/>
    <property type="match status" value="1"/>
</dbReference>
<gene>
    <name evidence="5" type="primary">LOC109479404</name>
</gene>
<dbReference type="GO" id="GO:0005509">
    <property type="term" value="F:calcium ion binding"/>
    <property type="evidence" value="ECO:0007669"/>
    <property type="project" value="InterPro"/>
</dbReference>
<protein>
    <submittedName>
        <fullName evidence="5">Uncharacterized protein LOC109479404</fullName>
    </submittedName>
</protein>
<evidence type="ECO:0000259" key="3">
    <source>
        <dbReference type="PROSITE" id="PS50222"/>
    </source>
</evidence>
<dbReference type="RefSeq" id="XP_019636927.1">
    <property type="nucleotide sequence ID" value="XM_019781368.1"/>
</dbReference>
<organism evidence="4 5">
    <name type="scientific">Branchiostoma belcheri</name>
    <name type="common">Amphioxus</name>
    <dbReference type="NCBI Taxonomy" id="7741"/>
    <lineage>
        <taxon>Eukaryota</taxon>
        <taxon>Metazoa</taxon>
        <taxon>Chordata</taxon>
        <taxon>Cephalochordata</taxon>
        <taxon>Leptocardii</taxon>
        <taxon>Amphioxiformes</taxon>
        <taxon>Branchiostomatidae</taxon>
        <taxon>Branchiostoma</taxon>
    </lineage>
</organism>
<dbReference type="GeneID" id="109479404"/>
<accession>A0A6P5A145</accession>
<dbReference type="OrthoDB" id="10179000at2759"/>
<dbReference type="SMART" id="SM00054">
    <property type="entry name" value="EFh"/>
    <property type="match status" value="2"/>
</dbReference>
<evidence type="ECO:0000256" key="1">
    <source>
        <dbReference type="ARBA" id="ARBA00022837"/>
    </source>
</evidence>
<dbReference type="InterPro" id="IPR002048">
    <property type="entry name" value="EF_hand_dom"/>
</dbReference>
<dbReference type="InterPro" id="IPR018247">
    <property type="entry name" value="EF_Hand_1_Ca_BS"/>
</dbReference>
<dbReference type="AlphaFoldDB" id="A0A6P5A145"/>
<keyword evidence="1" id="KW-0106">Calcium</keyword>
<reference evidence="5" key="1">
    <citation type="submission" date="2025-08" db="UniProtKB">
        <authorList>
            <consortium name="RefSeq"/>
        </authorList>
    </citation>
    <scope>IDENTIFICATION</scope>
    <source>
        <tissue evidence="5">Gonad</tissue>
    </source>
</reference>
<feature type="region of interest" description="Disordered" evidence="2">
    <location>
        <begin position="93"/>
        <end position="115"/>
    </location>
</feature>
<feature type="domain" description="EF-hand" evidence="3">
    <location>
        <begin position="45"/>
        <end position="80"/>
    </location>
</feature>
<dbReference type="KEGG" id="bbel:109479404"/>
<evidence type="ECO:0000313" key="5">
    <source>
        <dbReference type="RefSeq" id="XP_019636927.1"/>
    </source>
</evidence>
<evidence type="ECO:0000256" key="2">
    <source>
        <dbReference type="SAM" id="MobiDB-lite"/>
    </source>
</evidence>
<name>A0A6P5A145_BRABE</name>
<dbReference type="Gene3D" id="1.10.238.10">
    <property type="entry name" value="EF-hand"/>
    <property type="match status" value="1"/>
</dbReference>
<keyword evidence="4" id="KW-1185">Reference proteome</keyword>
<proteinExistence type="predicted"/>
<evidence type="ECO:0000313" key="4">
    <source>
        <dbReference type="Proteomes" id="UP000515135"/>
    </source>
</evidence>
<sequence>MVAQENALPGRGFEDHDVETAWGVVEKVRTLLELLRGEQENIYREENAKALREFGHHDTNNDMKLSKEEALEMLKKMEYVDISELPDDWFESMDKDNSGYIEPEEYDEDMAKTLK</sequence>
<dbReference type="PROSITE" id="PS00018">
    <property type="entry name" value="EF_HAND_1"/>
    <property type="match status" value="1"/>
</dbReference>
<dbReference type="InterPro" id="IPR011992">
    <property type="entry name" value="EF-hand-dom_pair"/>
</dbReference>
<dbReference type="Proteomes" id="UP000515135">
    <property type="component" value="Unplaced"/>
</dbReference>
<dbReference type="SUPFAM" id="SSF47473">
    <property type="entry name" value="EF-hand"/>
    <property type="match status" value="1"/>
</dbReference>